<feature type="domain" description="PASTA" evidence="2">
    <location>
        <begin position="52"/>
        <end position="121"/>
    </location>
</feature>
<protein>
    <recommendedName>
        <fullName evidence="2">PASTA domain-containing protein</fullName>
    </recommendedName>
</protein>
<dbReference type="Proteomes" id="UP000186890">
    <property type="component" value="Unassembled WGS sequence"/>
</dbReference>
<accession>A0A1Q8E700</accession>
<dbReference type="CDD" id="cd06577">
    <property type="entry name" value="PASTA_pknB"/>
    <property type="match status" value="2"/>
</dbReference>
<reference evidence="4" key="1">
    <citation type="submission" date="2016-12" db="EMBL/GenBank/DDBJ databases">
        <authorList>
            <person name="Gulvik C.A."/>
        </authorList>
    </citation>
    <scope>NUCLEOTIDE SEQUENCE [LARGE SCALE GENOMIC DNA]</scope>
    <source>
        <strain evidence="4">NED12-00049-6B</strain>
    </source>
</reference>
<evidence type="ECO:0000313" key="4">
    <source>
        <dbReference type="Proteomes" id="UP000186890"/>
    </source>
</evidence>
<keyword evidence="4" id="KW-1185">Reference proteome</keyword>
<evidence type="ECO:0000313" key="3">
    <source>
        <dbReference type="EMBL" id="OLF47556.1"/>
    </source>
</evidence>
<name>A0A1Q8E700_9STRE</name>
<proteinExistence type="predicted"/>
<dbReference type="InterPro" id="IPR005543">
    <property type="entry name" value="PASTA_dom"/>
</dbReference>
<comment type="subcellular location">
    <subcellularLocation>
        <location evidence="1">Cell membrane</location>
        <topology evidence="1">Single-pass membrane protein</topology>
    </subcellularLocation>
</comment>
<dbReference type="Gene3D" id="3.30.10.20">
    <property type="match status" value="2"/>
</dbReference>
<dbReference type="EMBL" id="MSJM01000006">
    <property type="protein sequence ID" value="OLF47556.1"/>
    <property type="molecule type" value="Genomic_DNA"/>
</dbReference>
<dbReference type="PROSITE" id="PS51178">
    <property type="entry name" value="PASTA"/>
    <property type="match status" value="2"/>
</dbReference>
<dbReference type="Pfam" id="PF03793">
    <property type="entry name" value="PASTA"/>
    <property type="match status" value="2"/>
</dbReference>
<dbReference type="GO" id="GO:0005886">
    <property type="term" value="C:plasma membrane"/>
    <property type="evidence" value="ECO:0007669"/>
    <property type="project" value="UniProtKB-SubCell"/>
</dbReference>
<organism evidence="3 4">
    <name type="scientific">Streptococcus cuniculi</name>
    <dbReference type="NCBI Taxonomy" id="1432788"/>
    <lineage>
        <taxon>Bacteria</taxon>
        <taxon>Bacillati</taxon>
        <taxon>Bacillota</taxon>
        <taxon>Bacilli</taxon>
        <taxon>Lactobacillales</taxon>
        <taxon>Streptococcaceae</taxon>
        <taxon>Streptococcus</taxon>
    </lineage>
</organism>
<dbReference type="SMART" id="SM00740">
    <property type="entry name" value="PASTA"/>
    <property type="match status" value="2"/>
</dbReference>
<sequence>MAKKKLPVKGKMIGEVAKIFDVIPDTTRVIGEAVHAVVPLVDKVLEQNYQKKNRLVRLPNMVDMDIAEAQNHLEELGFVVTRILAKPHQRYANKQAGEVVAMVPKSGNLEPGTLVKLYYVTPEVIVASDVTISLPNLVGLPLEEAQEHLKALGLKPVALAVQGKARYAHQQVNTVLDMYPKPNVLLSAVPKGSFVKLHYLTGSGLADSRIKAQQARAKKLEVPAFVQQVPKLFPFKKRK</sequence>
<gene>
    <name evidence="3" type="ORF">BU202_07815</name>
</gene>
<dbReference type="RefSeq" id="WP_075105232.1">
    <property type="nucleotide sequence ID" value="NZ_MSJM01000006.1"/>
</dbReference>
<evidence type="ECO:0000256" key="1">
    <source>
        <dbReference type="ARBA" id="ARBA00004162"/>
    </source>
</evidence>
<feature type="domain" description="PASTA" evidence="2">
    <location>
        <begin position="129"/>
        <end position="201"/>
    </location>
</feature>
<comment type="caution">
    <text evidence="3">The sequence shown here is derived from an EMBL/GenBank/DDBJ whole genome shotgun (WGS) entry which is preliminary data.</text>
</comment>
<evidence type="ECO:0000259" key="2">
    <source>
        <dbReference type="PROSITE" id="PS51178"/>
    </source>
</evidence>
<dbReference type="OrthoDB" id="2220057at2"/>
<dbReference type="AlphaFoldDB" id="A0A1Q8E700"/>